<keyword evidence="2" id="KW-1133">Transmembrane helix</keyword>
<dbReference type="OrthoDB" id="8440251at2"/>
<proteinExistence type="predicted"/>
<dbReference type="Gene3D" id="2.160.20.80">
    <property type="entry name" value="E3 ubiquitin-protein ligase SopA"/>
    <property type="match status" value="1"/>
</dbReference>
<keyword evidence="2" id="KW-0472">Membrane</keyword>
<evidence type="ECO:0000256" key="2">
    <source>
        <dbReference type="SAM" id="Phobius"/>
    </source>
</evidence>
<dbReference type="SUPFAM" id="SSF141571">
    <property type="entry name" value="Pentapeptide repeat-like"/>
    <property type="match status" value="1"/>
</dbReference>
<feature type="transmembrane region" description="Helical" evidence="2">
    <location>
        <begin position="54"/>
        <end position="75"/>
    </location>
</feature>
<feature type="transmembrane region" description="Helical" evidence="2">
    <location>
        <begin position="87"/>
        <end position="108"/>
    </location>
</feature>
<evidence type="ECO:0000313" key="3">
    <source>
        <dbReference type="EMBL" id="KAA5831280.1"/>
    </source>
</evidence>
<protein>
    <submittedName>
        <fullName evidence="3">Pentapeptide repeat-containing protein</fullName>
    </submittedName>
</protein>
<dbReference type="Pfam" id="PF13576">
    <property type="entry name" value="Pentapeptide_3"/>
    <property type="match status" value="2"/>
</dbReference>
<dbReference type="EMBL" id="VWPH01000009">
    <property type="protein sequence ID" value="KAA5831280.1"/>
    <property type="molecule type" value="Genomic_DNA"/>
</dbReference>
<gene>
    <name evidence="3" type="ORF">F1721_21315</name>
</gene>
<evidence type="ECO:0000313" key="4">
    <source>
        <dbReference type="Proteomes" id="UP000323946"/>
    </source>
</evidence>
<accession>A0A5M7BQ79</accession>
<organism evidence="3 4">
    <name type="scientific">Saccharopolyspora hirsuta</name>
    <dbReference type="NCBI Taxonomy" id="1837"/>
    <lineage>
        <taxon>Bacteria</taxon>
        <taxon>Bacillati</taxon>
        <taxon>Actinomycetota</taxon>
        <taxon>Actinomycetes</taxon>
        <taxon>Pseudonocardiales</taxon>
        <taxon>Pseudonocardiaceae</taxon>
        <taxon>Saccharopolyspora</taxon>
    </lineage>
</organism>
<keyword evidence="1" id="KW-0175">Coiled coil</keyword>
<reference evidence="3 4" key="1">
    <citation type="submission" date="2019-09" db="EMBL/GenBank/DDBJ databases">
        <title>Draft genome sequence of the thermophilic Saccharopolyspora hirsuta VKM Ac-666T.</title>
        <authorList>
            <person name="Lobastova T.G."/>
            <person name="Fokina V."/>
            <person name="Bragin E.Y."/>
            <person name="Shtratnikova V.Y."/>
            <person name="Starodumova I.P."/>
            <person name="Tarlachkov S.V."/>
            <person name="Donova M.V."/>
        </authorList>
    </citation>
    <scope>NUCLEOTIDE SEQUENCE [LARGE SCALE GENOMIC DNA]</scope>
    <source>
        <strain evidence="3 4">VKM Ac-666</strain>
    </source>
</reference>
<dbReference type="AlphaFoldDB" id="A0A5M7BQ79"/>
<comment type="caution">
    <text evidence="3">The sequence shown here is derived from an EMBL/GenBank/DDBJ whole genome shotgun (WGS) entry which is preliminary data.</text>
</comment>
<feature type="transmembrane region" description="Helical" evidence="2">
    <location>
        <begin position="18"/>
        <end position="34"/>
    </location>
</feature>
<keyword evidence="2" id="KW-0812">Transmembrane</keyword>
<dbReference type="Proteomes" id="UP000323946">
    <property type="component" value="Unassembled WGS sequence"/>
</dbReference>
<evidence type="ECO:0000256" key="1">
    <source>
        <dbReference type="SAM" id="Coils"/>
    </source>
</evidence>
<name>A0A5M7BQ79_SACHI</name>
<dbReference type="InterPro" id="IPR001646">
    <property type="entry name" value="5peptide_repeat"/>
</dbReference>
<sequence>MACTLVARARFPVTNRRPARTVGGMLIGMIGSWWKRPRNEVGRVSVMPPWSIWLGALVLLVVAAVSMWTLFGLFGAGSPQDKIRLEIVKLAGSIVVGTGGAVALLLAARRQRATELQLAQNERDLAQKERAAADARHDAAERRITELYSSAAEQLGSDKAPVRLAALHALERLGQDNPGHRQTVVDLMCAYLRMRDTSSDDQEGQVRLTAQRLLTAHLRPQARGDGKFWAGIDLDLTRATLVAWDMAGCSVRSALFDGADFRDDAAFRQTEFGGAVSFRDARFHGAASFDRARFRDAAGFGAAVALGEISFRAAEFDGAVSFGGADFLDRTSFSGGRFGAAGSFRQVVFRGGVSFREAQFREAASFAAAEFRDEASFGGATFHGSASFGEARFHGAASFREAEFHGAAWFDQAQLGEPDFSGARMLTPDPATAQGWRQPGWRLTAVDGEVPDEQQRRWFRFAPAD</sequence>
<feature type="coiled-coil region" evidence="1">
    <location>
        <begin position="111"/>
        <end position="143"/>
    </location>
</feature>
<keyword evidence="4" id="KW-1185">Reference proteome</keyword>